<evidence type="ECO:0000256" key="5">
    <source>
        <dbReference type="ARBA" id="ARBA00023180"/>
    </source>
</evidence>
<organism evidence="9 10">
    <name type="scientific">Rhynchospora breviuscula</name>
    <dbReference type="NCBI Taxonomy" id="2022672"/>
    <lineage>
        <taxon>Eukaryota</taxon>
        <taxon>Viridiplantae</taxon>
        <taxon>Streptophyta</taxon>
        <taxon>Embryophyta</taxon>
        <taxon>Tracheophyta</taxon>
        <taxon>Spermatophyta</taxon>
        <taxon>Magnoliopsida</taxon>
        <taxon>Liliopsida</taxon>
        <taxon>Poales</taxon>
        <taxon>Cyperaceae</taxon>
        <taxon>Cyperoideae</taxon>
        <taxon>Rhynchosporeae</taxon>
        <taxon>Rhynchospora</taxon>
    </lineage>
</organism>
<reference evidence="9" key="1">
    <citation type="journal article" date="2022" name="Cell">
        <title>Repeat-based holocentromeres influence genome architecture and karyotype evolution.</title>
        <authorList>
            <person name="Hofstatter P.G."/>
            <person name="Thangavel G."/>
            <person name="Lux T."/>
            <person name="Neumann P."/>
            <person name="Vondrak T."/>
            <person name="Novak P."/>
            <person name="Zhang M."/>
            <person name="Costa L."/>
            <person name="Castellani M."/>
            <person name="Scott A."/>
            <person name="Toegelov H."/>
            <person name="Fuchs J."/>
            <person name="Mata-Sucre Y."/>
            <person name="Dias Y."/>
            <person name="Vanzela A.L.L."/>
            <person name="Huettel B."/>
            <person name="Almeida C.C.S."/>
            <person name="Simkova H."/>
            <person name="Souza G."/>
            <person name="Pedrosa-Harand A."/>
            <person name="Macas J."/>
            <person name="Mayer K.F.X."/>
            <person name="Houben A."/>
            <person name="Marques A."/>
        </authorList>
    </citation>
    <scope>NUCLEOTIDE SEQUENCE</scope>
    <source>
        <strain evidence="9">RhyBre1mFocal</strain>
    </source>
</reference>
<keyword evidence="2 7" id="KW-0328">Glycosyltransferase</keyword>
<feature type="transmembrane region" description="Helical" evidence="7">
    <location>
        <begin position="34"/>
        <end position="54"/>
    </location>
</feature>
<proteinExistence type="inferred from homology"/>
<dbReference type="GO" id="GO:0008107">
    <property type="term" value="F:galactoside 2-alpha-L-fucosyltransferase activity"/>
    <property type="evidence" value="ECO:0007669"/>
    <property type="project" value="InterPro"/>
</dbReference>
<name>A0A9Q0HVU6_9POAL</name>
<dbReference type="EC" id="2.4.1.-" evidence="7"/>
<comment type="caution">
    <text evidence="9">The sequence shown here is derived from an EMBL/GenBank/DDBJ whole genome shotgun (WGS) entry which is preliminary data.</text>
</comment>
<dbReference type="Pfam" id="PF03254">
    <property type="entry name" value="XG_FTase"/>
    <property type="match status" value="1"/>
</dbReference>
<evidence type="ECO:0000256" key="2">
    <source>
        <dbReference type="ARBA" id="ARBA00022676"/>
    </source>
</evidence>
<keyword evidence="6 7" id="KW-0961">Cell wall biogenesis/degradation</keyword>
<dbReference type="EMBL" id="JAMQYH010000002">
    <property type="protein sequence ID" value="KAJ1699748.1"/>
    <property type="molecule type" value="Genomic_DNA"/>
</dbReference>
<evidence type="ECO:0000256" key="8">
    <source>
        <dbReference type="SAM" id="MobiDB-lite"/>
    </source>
</evidence>
<keyword evidence="7" id="KW-0472">Membrane</keyword>
<keyword evidence="7" id="KW-1133">Transmembrane helix</keyword>
<keyword evidence="10" id="KW-1185">Reference proteome</keyword>
<accession>A0A9Q0HVU6</accession>
<comment type="subcellular location">
    <subcellularLocation>
        <location evidence="7">Golgi apparatus</location>
        <location evidence="7">Golgi stack membrane</location>
        <topology evidence="7">Single-pass type II membrane protein</topology>
    </subcellularLocation>
</comment>
<evidence type="ECO:0000256" key="4">
    <source>
        <dbReference type="ARBA" id="ARBA00023034"/>
    </source>
</evidence>
<dbReference type="InterPro" id="IPR004938">
    <property type="entry name" value="XG_FTase"/>
</dbReference>
<evidence type="ECO:0000313" key="10">
    <source>
        <dbReference type="Proteomes" id="UP001151287"/>
    </source>
</evidence>
<dbReference type="GO" id="GO:0032580">
    <property type="term" value="C:Golgi cisterna membrane"/>
    <property type="evidence" value="ECO:0007669"/>
    <property type="project" value="UniProtKB-SubCell"/>
</dbReference>
<keyword evidence="7" id="KW-0812">Transmembrane</keyword>
<evidence type="ECO:0000256" key="1">
    <source>
        <dbReference type="ARBA" id="ARBA00010481"/>
    </source>
</evidence>
<comment type="function">
    <text evidence="7">May be involved in cell wall biosynthesis.</text>
</comment>
<protein>
    <recommendedName>
        <fullName evidence="7">Fucosyltransferase</fullName>
        <ecNumber evidence="7">2.4.1.-</ecNumber>
    </recommendedName>
</protein>
<dbReference type="PANTHER" id="PTHR31889">
    <property type="entry name" value="FUCOSYLTRANSFERASE 2-RELATED"/>
    <property type="match status" value="1"/>
</dbReference>
<evidence type="ECO:0000313" key="9">
    <source>
        <dbReference type="EMBL" id="KAJ1699748.1"/>
    </source>
</evidence>
<evidence type="ECO:0000256" key="3">
    <source>
        <dbReference type="ARBA" id="ARBA00022679"/>
    </source>
</evidence>
<keyword evidence="3 7" id="KW-0808">Transferase</keyword>
<dbReference type="Proteomes" id="UP001151287">
    <property type="component" value="Unassembled WGS sequence"/>
</dbReference>
<dbReference type="AlphaFoldDB" id="A0A9Q0HVU6"/>
<evidence type="ECO:0000256" key="7">
    <source>
        <dbReference type="RuleBase" id="RU367004"/>
    </source>
</evidence>
<dbReference type="Gene3D" id="3.40.50.11340">
    <property type="match status" value="1"/>
</dbReference>
<comment type="similarity">
    <text evidence="1 7">Belongs to the glycosyltransferase 37 family.</text>
</comment>
<dbReference type="OrthoDB" id="652909at2759"/>
<sequence>MANDQKTLPYRELEIDDDSPAHPQKKKKKDEKNWGVPGAVLIVCLMTLPLLVFLCSGGRLSSTLIWLRDAKVNVVQGWEHGSNQTSSTPSNNNHTNGLIDELISPNFDKESCLSRYESALYYKTIPYMPSSYLKQKLRNYEALHKKCGPNTPLYKKSIEQLNSGHSVELMDCNYVVWIPFLGLGNRILTLVSTFLYAILTNKVMLIQATDDMVGLFCEPFPDSSWILPPDFPIKNIMQLDVNSNVSYRNMLNKHVISNDPNTKVESLPSYVYVHLSHDIEHSDRLFYCNEDQYIIGKFNWLLLHSDLYFVPSLYSTPMFEEELGLLFPAKESIFYLLAHYLIHPTNSVWGLVTRYYNSYLSKADEKIGIQIRIFHWVKVSSEVIFQQILDCSNKERVLPELDLNGTTAFKTNEPKSKAILVASLYADYYERFKSMYYEHSVKTGEFVSVYQPTHEERQKTEIQSHNQKALAEIYLLSLCDVLMTSAYSTFGYIGYGLAGVRPIFLITVHDKIPDPPCVRAVSMEPCNLTPLLNTCTGKTVDKEKFEQHVKQCEDVDHGIKLFD</sequence>
<feature type="region of interest" description="Disordered" evidence="8">
    <location>
        <begin position="1"/>
        <end position="31"/>
    </location>
</feature>
<keyword evidence="4 7" id="KW-0333">Golgi apparatus</keyword>
<dbReference type="FunFam" id="3.40.50.11340:FF:000005">
    <property type="entry name" value="Galactoside 2-alpha-L-fucosyltransferase"/>
    <property type="match status" value="1"/>
</dbReference>
<dbReference type="GO" id="GO:0042546">
    <property type="term" value="P:cell wall biogenesis"/>
    <property type="evidence" value="ECO:0007669"/>
    <property type="project" value="InterPro"/>
</dbReference>
<dbReference type="Gene3D" id="3.40.50.11350">
    <property type="match status" value="1"/>
</dbReference>
<evidence type="ECO:0000256" key="6">
    <source>
        <dbReference type="ARBA" id="ARBA00023316"/>
    </source>
</evidence>
<dbReference type="PANTHER" id="PTHR31889:SF36">
    <property type="entry name" value="FUCOSYLTRANSFERASE"/>
    <property type="match status" value="1"/>
</dbReference>
<dbReference type="GO" id="GO:0009969">
    <property type="term" value="P:xyloglucan biosynthetic process"/>
    <property type="evidence" value="ECO:0007669"/>
    <property type="project" value="TreeGrafter"/>
</dbReference>
<gene>
    <name evidence="9" type="ORF">LUZ63_008260</name>
</gene>
<dbReference type="GO" id="GO:0071555">
    <property type="term" value="P:cell wall organization"/>
    <property type="evidence" value="ECO:0007669"/>
    <property type="project" value="UniProtKB-UniRule"/>
</dbReference>
<keyword evidence="5" id="KW-0325">Glycoprotein</keyword>